<dbReference type="PANTHER" id="PTHR45738:SF5">
    <property type="entry name" value="POLYPHOSPHOINOSITIDE PHOSPHATASE"/>
    <property type="match status" value="1"/>
</dbReference>
<evidence type="ECO:0000256" key="2">
    <source>
        <dbReference type="ARBA" id="ARBA00022801"/>
    </source>
</evidence>
<dbReference type="GO" id="GO:0043813">
    <property type="term" value="F:phosphatidylinositol-3,5-bisphosphate 5-phosphatase activity"/>
    <property type="evidence" value="ECO:0007669"/>
    <property type="project" value="InterPro"/>
</dbReference>
<keyword evidence="3" id="KW-0472">Membrane</keyword>
<feature type="compositionally biased region" description="Basic and acidic residues" evidence="4">
    <location>
        <begin position="674"/>
        <end position="694"/>
    </location>
</feature>
<accession>A0A427YQR2</accession>
<keyword evidence="7" id="KW-1185">Reference proteome</keyword>
<proteinExistence type="predicted"/>
<evidence type="ECO:0000313" key="6">
    <source>
        <dbReference type="EMBL" id="RSH93454.1"/>
    </source>
</evidence>
<protein>
    <submittedName>
        <fullName evidence="6">Phosphatidylinositol-3,5-bisphosphate 5-phosphatase</fullName>
    </submittedName>
</protein>
<sequence>MTLQEDDPAYLSSLSKFTLFETKSRFYITASTADTHRVLKIDRTDPTQLSVVEDATAYDDSELDLLLRMVQDGNKSQGGLEKVLEFHGIVGFVRFTAGWYLILITKRSVVGLLGGHYIYHCDETTLITIANKSERTSQETRMLNTFQQVDLSKNFYFSYSYDITNTLQTNLTVSAANRNWNTRFMWNHHLLSPAFDLEEPKGRSRWILPLIHGFVDQAKIGVFTRTVYLTLIARRSRHYAGARFLTRGANEQGHVANEVETEQIVSEPLATPFGLPPSTQSQFSGYGGYTSFVQYRGSIPVMWHQESNQMTPRPPIEITIKDPFYTPAAKHFDDLLGRYGAPIFILNLIKSRETVPRESKLLAEYGQCVAYLNQFLPEGKKMRYIAWDMAQAAKSGHQDVMGVLEDVCEESLQATNFFHGGPARNDPNNGPHRTSPLLQQGILRVNCVDCLDRTNAAQFAIAKRAFGHQLYALGLLSSPYLPFSCDAVDVLTEMYHDHGDTLAWQYTGSALVNRVDTYRRTKAAQWSSHSRDLLENIRRFYNNSMLDADKQAAINLFLGVEPSLPVYEQHRPNYRQWFTPEHLEPKGIDALAPVNEVYREYYKPHILSQFQRLYAFTMNSTSRFHAKPKNEHASPFESRLPPDLASPSSASSNARRIARRWAAPVSAEAGDASPSRDVDGDGRQSRDRVEKEGHPIEAIVEGLYEPRDMSQRVQEYEWYTHYHADDLSHTLGEEKDLQLYIRAGRLAEGQDADQLISHETLGWTIPDAGGEANKAEAIRANNLAFYDTWLRA</sequence>
<evidence type="ECO:0000256" key="1">
    <source>
        <dbReference type="ARBA" id="ARBA00004308"/>
    </source>
</evidence>
<feature type="compositionally biased region" description="Low complexity" evidence="4">
    <location>
        <begin position="638"/>
        <end position="664"/>
    </location>
</feature>
<evidence type="ECO:0000256" key="3">
    <source>
        <dbReference type="ARBA" id="ARBA00023136"/>
    </source>
</evidence>
<evidence type="ECO:0000313" key="7">
    <source>
        <dbReference type="Proteomes" id="UP000279259"/>
    </source>
</evidence>
<dbReference type="AlphaFoldDB" id="A0A427YQR2"/>
<dbReference type="InterPro" id="IPR002013">
    <property type="entry name" value="SAC_dom"/>
</dbReference>
<keyword evidence="2" id="KW-0378">Hydrolase</keyword>
<dbReference type="Proteomes" id="UP000279259">
    <property type="component" value="Unassembled WGS sequence"/>
</dbReference>
<dbReference type="GO" id="GO:0012505">
    <property type="term" value="C:endomembrane system"/>
    <property type="evidence" value="ECO:0007669"/>
    <property type="project" value="UniProtKB-SubCell"/>
</dbReference>
<gene>
    <name evidence="6" type="primary">FIG4</name>
    <name evidence="6" type="ORF">EHS25_007810</name>
</gene>
<dbReference type="PANTHER" id="PTHR45738">
    <property type="entry name" value="POLYPHOSPHOINOSITIDE PHOSPHATASE"/>
    <property type="match status" value="1"/>
</dbReference>
<comment type="caution">
    <text evidence="6">The sequence shown here is derived from an EMBL/GenBank/DDBJ whole genome shotgun (WGS) entry which is preliminary data.</text>
</comment>
<dbReference type="PROSITE" id="PS50275">
    <property type="entry name" value="SAC"/>
    <property type="match status" value="1"/>
</dbReference>
<name>A0A427YQR2_9TREE</name>
<dbReference type="OrthoDB" id="405996at2759"/>
<dbReference type="InterPro" id="IPR043573">
    <property type="entry name" value="Fig4-like"/>
</dbReference>
<evidence type="ECO:0000256" key="4">
    <source>
        <dbReference type="SAM" id="MobiDB-lite"/>
    </source>
</evidence>
<comment type="subcellular location">
    <subcellularLocation>
        <location evidence="1">Endomembrane system</location>
    </subcellularLocation>
</comment>
<dbReference type="Pfam" id="PF02383">
    <property type="entry name" value="Syja_N"/>
    <property type="match status" value="1"/>
</dbReference>
<evidence type="ECO:0000259" key="5">
    <source>
        <dbReference type="PROSITE" id="PS50275"/>
    </source>
</evidence>
<feature type="domain" description="SAC" evidence="5">
    <location>
        <begin position="146"/>
        <end position="508"/>
    </location>
</feature>
<dbReference type="EMBL" id="RSCD01000004">
    <property type="protein sequence ID" value="RSH93454.1"/>
    <property type="molecule type" value="Genomic_DNA"/>
</dbReference>
<reference evidence="6 7" key="1">
    <citation type="submission" date="2018-11" db="EMBL/GenBank/DDBJ databases">
        <title>Genome sequence of Saitozyma podzolica DSM 27192.</title>
        <authorList>
            <person name="Aliyu H."/>
            <person name="Gorte O."/>
            <person name="Ochsenreither K."/>
        </authorList>
    </citation>
    <scope>NUCLEOTIDE SEQUENCE [LARGE SCALE GENOMIC DNA]</scope>
    <source>
        <strain evidence="6 7">DSM 27192</strain>
    </source>
</reference>
<feature type="region of interest" description="Disordered" evidence="4">
    <location>
        <begin position="626"/>
        <end position="694"/>
    </location>
</feature>
<dbReference type="GO" id="GO:0046856">
    <property type="term" value="P:phosphatidylinositol dephosphorylation"/>
    <property type="evidence" value="ECO:0007669"/>
    <property type="project" value="InterPro"/>
</dbReference>
<dbReference type="STRING" id="1890683.A0A427YQR2"/>
<organism evidence="6 7">
    <name type="scientific">Saitozyma podzolica</name>
    <dbReference type="NCBI Taxonomy" id="1890683"/>
    <lineage>
        <taxon>Eukaryota</taxon>
        <taxon>Fungi</taxon>
        <taxon>Dikarya</taxon>
        <taxon>Basidiomycota</taxon>
        <taxon>Agaricomycotina</taxon>
        <taxon>Tremellomycetes</taxon>
        <taxon>Tremellales</taxon>
        <taxon>Trimorphomycetaceae</taxon>
        <taxon>Saitozyma</taxon>
    </lineage>
</organism>